<dbReference type="InterPro" id="IPR036869">
    <property type="entry name" value="J_dom_sf"/>
</dbReference>
<sequence>MMGKSVTRECFRPRACSGKQENLNNVVVIDEDSDQVDDVVIIDSSEFLFKSHRTGVASRERVRTPQSVISIDDDDDDEESDDAEIPGNVAGGVGEFDSDACSSKRPSPDLRSVRNSVHADVGDSGVYKKDSESDVLKSRRASSAKGTGRNCYGLDCSESESSDGDCSDCELMDREQWEKVSLKRKHSLFSDQPCYDEHASSSGLHCSNNVYIDIDEENMTEENAGCRGTTYSGPTNDECVMENRAYFSVKGDSQVDGSSFNLGAENSFKDYDEKVDRETFISSLFESREEMQSDIEHGKSSRSKDFSPCTQNEDYNFCSNVTGTSRFNKEFSGEEFNSLNLSQGACERKIINTGSTLKSKDGNLSDLKFNYDSVDDGLALNDRDGDLVASNERYIINEREKLKETDEYKQAMEEEWASRQHQLQIQAEEAQRLRKRRKAEKRLLEMQRRQKERIEEVRETQKKDEEYMNLKEQLRVEIQKGLNQLEMRCHDMPSLLRGLGINVGTSVTPLPNEVNAAYKRALFKFHPDRAPKTDIRAQVEAEEKFKLISRLKDKFLLTSCY</sequence>
<feature type="domain" description="J" evidence="3">
    <location>
        <begin position="494"/>
        <end position="561"/>
    </location>
</feature>
<evidence type="ECO:0000313" key="5">
    <source>
        <dbReference type="Proteomes" id="UP001386955"/>
    </source>
</evidence>
<feature type="region of interest" description="Disordered" evidence="2">
    <location>
        <begin position="54"/>
        <end position="149"/>
    </location>
</feature>
<reference evidence="4 5" key="1">
    <citation type="submission" date="2024-01" db="EMBL/GenBank/DDBJ databases">
        <title>The genomes of 5 underutilized Papilionoideae crops provide insights into root nodulation and disease resistanc.</title>
        <authorList>
            <person name="Jiang F."/>
        </authorList>
    </citation>
    <scope>NUCLEOTIDE SEQUENCE [LARGE SCALE GENOMIC DNA]</scope>
    <source>
        <strain evidence="4">DUOXIRENSHENG_FW03</strain>
        <tissue evidence="4">Leaves</tissue>
    </source>
</reference>
<dbReference type="PROSITE" id="PS50076">
    <property type="entry name" value="DNAJ_2"/>
    <property type="match status" value="1"/>
</dbReference>
<feature type="compositionally biased region" description="Basic and acidic residues" evidence="2">
    <location>
        <begin position="126"/>
        <end position="137"/>
    </location>
</feature>
<dbReference type="PANTHER" id="PTHR36335">
    <property type="entry name" value="CHAPERONE DNAJ-DOMAIN SUPERFAMILY PROTEIN"/>
    <property type="match status" value="1"/>
</dbReference>
<keyword evidence="1" id="KW-0175">Coiled coil</keyword>
<dbReference type="AlphaFoldDB" id="A0AAN9XT67"/>
<dbReference type="CDD" id="cd06257">
    <property type="entry name" value="DnaJ"/>
    <property type="match status" value="1"/>
</dbReference>
<dbReference type="InterPro" id="IPR001623">
    <property type="entry name" value="DnaJ_domain"/>
</dbReference>
<feature type="coiled-coil region" evidence="1">
    <location>
        <begin position="395"/>
        <end position="477"/>
    </location>
</feature>
<evidence type="ECO:0000259" key="3">
    <source>
        <dbReference type="PROSITE" id="PS50076"/>
    </source>
</evidence>
<dbReference type="Gene3D" id="1.10.287.110">
    <property type="entry name" value="DnaJ domain"/>
    <property type="match status" value="1"/>
</dbReference>
<dbReference type="EMBL" id="JAYMYS010000002">
    <property type="protein sequence ID" value="KAK7407452.1"/>
    <property type="molecule type" value="Genomic_DNA"/>
</dbReference>
<comment type="caution">
    <text evidence="4">The sequence shown here is derived from an EMBL/GenBank/DDBJ whole genome shotgun (WGS) entry which is preliminary data.</text>
</comment>
<feature type="compositionally biased region" description="Acidic residues" evidence="2">
    <location>
        <begin position="71"/>
        <end position="84"/>
    </location>
</feature>
<protein>
    <recommendedName>
        <fullName evidence="3">J domain-containing protein</fullName>
    </recommendedName>
</protein>
<evidence type="ECO:0000313" key="4">
    <source>
        <dbReference type="EMBL" id="KAK7407452.1"/>
    </source>
</evidence>
<dbReference type="PANTHER" id="PTHR36335:SF1">
    <property type="entry name" value="CHAPERONE DNAJ-DOMAIN SUPERFAMILY PROTEIN"/>
    <property type="match status" value="1"/>
</dbReference>
<evidence type="ECO:0000256" key="2">
    <source>
        <dbReference type="SAM" id="MobiDB-lite"/>
    </source>
</evidence>
<accession>A0AAN9XT67</accession>
<organism evidence="4 5">
    <name type="scientific">Psophocarpus tetragonolobus</name>
    <name type="common">Winged bean</name>
    <name type="synonym">Dolichos tetragonolobus</name>
    <dbReference type="NCBI Taxonomy" id="3891"/>
    <lineage>
        <taxon>Eukaryota</taxon>
        <taxon>Viridiplantae</taxon>
        <taxon>Streptophyta</taxon>
        <taxon>Embryophyta</taxon>
        <taxon>Tracheophyta</taxon>
        <taxon>Spermatophyta</taxon>
        <taxon>Magnoliopsida</taxon>
        <taxon>eudicotyledons</taxon>
        <taxon>Gunneridae</taxon>
        <taxon>Pentapetalae</taxon>
        <taxon>rosids</taxon>
        <taxon>fabids</taxon>
        <taxon>Fabales</taxon>
        <taxon>Fabaceae</taxon>
        <taxon>Papilionoideae</taxon>
        <taxon>50 kb inversion clade</taxon>
        <taxon>NPAAA clade</taxon>
        <taxon>indigoferoid/millettioid clade</taxon>
        <taxon>Phaseoleae</taxon>
        <taxon>Psophocarpus</taxon>
    </lineage>
</organism>
<name>A0AAN9XT67_PSOTE</name>
<dbReference type="SUPFAM" id="SSF46565">
    <property type="entry name" value="Chaperone J-domain"/>
    <property type="match status" value="1"/>
</dbReference>
<evidence type="ECO:0000256" key="1">
    <source>
        <dbReference type="SAM" id="Coils"/>
    </source>
</evidence>
<dbReference type="Proteomes" id="UP001386955">
    <property type="component" value="Unassembled WGS sequence"/>
</dbReference>
<keyword evidence="5" id="KW-1185">Reference proteome</keyword>
<gene>
    <name evidence="4" type="ORF">VNO78_09392</name>
</gene>
<proteinExistence type="predicted"/>